<organism evidence="1 2">
    <name type="scientific">Magnetospirillum molischianum DSM 120</name>
    <dbReference type="NCBI Taxonomy" id="1150626"/>
    <lineage>
        <taxon>Bacteria</taxon>
        <taxon>Pseudomonadati</taxon>
        <taxon>Pseudomonadota</taxon>
        <taxon>Alphaproteobacteria</taxon>
        <taxon>Rhodospirillales</taxon>
        <taxon>Rhodospirillaceae</taxon>
        <taxon>Magnetospirillum</taxon>
    </lineage>
</organism>
<name>H8FTA2_MAGML</name>
<dbReference type="RefSeq" id="WP_002728820.1">
    <property type="nucleotide sequence ID" value="NZ_CAHP01000021.1"/>
</dbReference>
<comment type="caution">
    <text evidence="1">The sequence shown here is derived from an EMBL/GenBank/DDBJ whole genome shotgun (WGS) entry which is preliminary data.</text>
</comment>
<proteinExistence type="predicted"/>
<dbReference type="AlphaFoldDB" id="H8FTA2"/>
<protein>
    <submittedName>
        <fullName evidence="1">Uncharacterized protein</fullName>
    </submittedName>
</protein>
<keyword evidence="2" id="KW-1185">Reference proteome</keyword>
<dbReference type="EMBL" id="CAHP01000021">
    <property type="protein sequence ID" value="CCG41590.1"/>
    <property type="molecule type" value="Genomic_DNA"/>
</dbReference>
<accession>H8FTA2</accession>
<reference evidence="1 2" key="1">
    <citation type="journal article" date="2012" name="J. Bacteriol.">
        <title>Draft Genome Sequence of the Purple Photosynthetic Bacterium Phaeospirillum molischianum DSM120, a Particularly Versatile Bacterium.</title>
        <authorList>
            <person name="Duquesne K."/>
            <person name="Prima V."/>
            <person name="Ji B."/>
            <person name="Rouy Z."/>
            <person name="Medigue C."/>
            <person name="Talla E."/>
            <person name="Sturgis J.N."/>
        </authorList>
    </citation>
    <scope>NUCLEOTIDE SEQUENCE [LARGE SCALE GENOMIC DNA]</scope>
    <source>
        <strain evidence="2">DSM120</strain>
    </source>
</reference>
<sequence>MTNTNATNRLEELLDDLVFDLMAISDDDLLVEAEQELGGVAAAVADATITINAAIVGSGRRLREKVRARAAARGSRAATEAPAEVKILSFADKKRLFDQLIADRRVTDKLTLAARKGEAITEEELDGLLDDLARLGFDFDMDKHA</sequence>
<gene>
    <name evidence="1" type="ORF">PHAMO_280124</name>
</gene>
<dbReference type="Proteomes" id="UP000004169">
    <property type="component" value="Unassembled WGS sequence"/>
</dbReference>
<evidence type="ECO:0000313" key="2">
    <source>
        <dbReference type="Proteomes" id="UP000004169"/>
    </source>
</evidence>
<dbReference type="STRING" id="1150626.PHAMO_280124"/>
<evidence type="ECO:0000313" key="1">
    <source>
        <dbReference type="EMBL" id="CCG41590.1"/>
    </source>
</evidence>